<dbReference type="EMBL" id="AOIL01000031">
    <property type="protein sequence ID" value="ELY92345.1"/>
    <property type="molecule type" value="Genomic_DNA"/>
</dbReference>
<dbReference type="GO" id="GO:0055052">
    <property type="term" value="C:ATP-binding cassette (ABC) transporter complex, substrate-binding subunit-containing"/>
    <property type="evidence" value="ECO:0007669"/>
    <property type="project" value="TreeGrafter"/>
</dbReference>
<comment type="similarity">
    <text evidence="1">Belongs to the bacterial solute-binding protein 1 family.</text>
</comment>
<evidence type="ECO:0000256" key="3">
    <source>
        <dbReference type="ARBA" id="ARBA00022729"/>
    </source>
</evidence>
<dbReference type="InterPro" id="IPR006059">
    <property type="entry name" value="SBP"/>
</dbReference>
<dbReference type="Pfam" id="PF13416">
    <property type="entry name" value="SBP_bac_8"/>
    <property type="match status" value="1"/>
</dbReference>
<accession>M0A0R7</accession>
<dbReference type="OrthoDB" id="298910at2157"/>
<organism evidence="4 5">
    <name type="scientific">Natrialba taiwanensis DSM 12281</name>
    <dbReference type="NCBI Taxonomy" id="1230458"/>
    <lineage>
        <taxon>Archaea</taxon>
        <taxon>Methanobacteriati</taxon>
        <taxon>Methanobacteriota</taxon>
        <taxon>Stenosarchaea group</taxon>
        <taxon>Halobacteria</taxon>
        <taxon>Halobacteriales</taxon>
        <taxon>Natrialbaceae</taxon>
        <taxon>Natrialba</taxon>
    </lineage>
</organism>
<dbReference type="PANTHER" id="PTHR30061:SF50">
    <property type="entry name" value="MALTOSE_MALTODEXTRIN-BINDING PERIPLASMIC PROTEIN"/>
    <property type="match status" value="1"/>
</dbReference>
<evidence type="ECO:0000256" key="2">
    <source>
        <dbReference type="ARBA" id="ARBA00022448"/>
    </source>
</evidence>
<name>M0A0R7_9EURY</name>
<keyword evidence="3" id="KW-0732">Signal</keyword>
<reference evidence="4 5" key="1">
    <citation type="journal article" date="2014" name="PLoS Genet.">
        <title>Phylogenetically driven sequencing of extremely halophilic archaea reveals strategies for static and dynamic osmo-response.</title>
        <authorList>
            <person name="Becker E.A."/>
            <person name="Seitzer P.M."/>
            <person name="Tritt A."/>
            <person name="Larsen D."/>
            <person name="Krusor M."/>
            <person name="Yao A.I."/>
            <person name="Wu D."/>
            <person name="Madern D."/>
            <person name="Eisen J.A."/>
            <person name="Darling A.E."/>
            <person name="Facciotti M.T."/>
        </authorList>
    </citation>
    <scope>NUCLEOTIDE SEQUENCE [LARGE SCALE GENOMIC DNA]</scope>
    <source>
        <strain evidence="4 5">DSM 12281</strain>
    </source>
</reference>
<dbReference type="PATRIC" id="fig|1230458.4.peg.1853"/>
<evidence type="ECO:0000313" key="5">
    <source>
        <dbReference type="Proteomes" id="UP000011648"/>
    </source>
</evidence>
<dbReference type="SUPFAM" id="SSF53850">
    <property type="entry name" value="Periplasmic binding protein-like II"/>
    <property type="match status" value="1"/>
</dbReference>
<dbReference type="Gene3D" id="3.40.190.10">
    <property type="entry name" value="Periplasmic binding protein-like II"/>
    <property type="match status" value="2"/>
</dbReference>
<sequence length="387" mass="42147">MDAPGLEEFFEEHTAQFEDETGIEVEYEFVGWGEAQETMLSDMMSRSGPDVHEIASTWIPEQYDAGGWMDLDSGSVADELPSTDLFTDGALDVATFQDTLVGIPWFWGPRAYQQVDERIEAGGVEGTPSDWDGLLEQAQAYDAENNYFAIMGADFEPIRNFAMFLWQNGGQLLTDDNGAPAFHDDSGVEALEFYADLYAEYDVLPSETIEWGAADIQGAFTGGQMASTWGALGTVSAYEEADGNALDDLSVAAPPAGPDGDQGTFFGMELLGIHPWTDEPEAAAQWIDYLLQAEPNAAVSNTVGFLPTNPDGLETDYFDNELYRTFDEEVFPHARTYPQVLGWGEIESELNSTVFEVLQSAVTGELAAGDAEAALEQAASVAEQTLE</sequence>
<dbReference type="GO" id="GO:0015768">
    <property type="term" value="P:maltose transport"/>
    <property type="evidence" value="ECO:0007669"/>
    <property type="project" value="TreeGrafter"/>
</dbReference>
<dbReference type="AlphaFoldDB" id="M0A0R7"/>
<comment type="caution">
    <text evidence="4">The sequence shown here is derived from an EMBL/GenBank/DDBJ whole genome shotgun (WGS) entry which is preliminary data.</text>
</comment>
<evidence type="ECO:0000313" key="4">
    <source>
        <dbReference type="EMBL" id="ELY92345.1"/>
    </source>
</evidence>
<dbReference type="GO" id="GO:0042956">
    <property type="term" value="P:maltodextrin transmembrane transport"/>
    <property type="evidence" value="ECO:0007669"/>
    <property type="project" value="TreeGrafter"/>
</dbReference>
<dbReference type="Proteomes" id="UP000011648">
    <property type="component" value="Unassembled WGS sequence"/>
</dbReference>
<gene>
    <name evidence="4" type="ORF">C484_09241</name>
</gene>
<dbReference type="STRING" id="1230458.C484_09241"/>
<keyword evidence="5" id="KW-1185">Reference proteome</keyword>
<evidence type="ECO:0000256" key="1">
    <source>
        <dbReference type="ARBA" id="ARBA00008520"/>
    </source>
</evidence>
<keyword evidence="2" id="KW-0813">Transport</keyword>
<dbReference type="GO" id="GO:1901982">
    <property type="term" value="F:maltose binding"/>
    <property type="evidence" value="ECO:0007669"/>
    <property type="project" value="TreeGrafter"/>
</dbReference>
<proteinExistence type="inferred from homology"/>
<protein>
    <submittedName>
        <fullName evidence="4">Putative extracellular solute binding protein</fullName>
    </submittedName>
</protein>
<dbReference type="PANTHER" id="PTHR30061">
    <property type="entry name" value="MALTOSE-BINDING PERIPLASMIC PROTEIN"/>
    <property type="match status" value="1"/>
</dbReference>